<dbReference type="SUPFAM" id="SSF53067">
    <property type="entry name" value="Actin-like ATPase domain"/>
    <property type="match status" value="1"/>
</dbReference>
<evidence type="ECO:0000313" key="2">
    <source>
        <dbReference type="EMBL" id="RWZ52523.1"/>
    </source>
</evidence>
<dbReference type="RefSeq" id="WP_128493366.1">
    <property type="nucleotide sequence ID" value="NZ_RZNB01000001.1"/>
</dbReference>
<comment type="similarity">
    <text evidence="1">Belongs to the ROK (NagC/XylR) family.</text>
</comment>
<dbReference type="InterPro" id="IPR036388">
    <property type="entry name" value="WH-like_DNA-bd_sf"/>
</dbReference>
<gene>
    <name evidence="2" type="ORF">ELQ90_00765</name>
</gene>
<evidence type="ECO:0000256" key="1">
    <source>
        <dbReference type="ARBA" id="ARBA00006479"/>
    </source>
</evidence>
<dbReference type="InterPro" id="IPR036390">
    <property type="entry name" value="WH_DNA-bd_sf"/>
</dbReference>
<dbReference type="Pfam" id="PF00480">
    <property type="entry name" value="ROK"/>
    <property type="match status" value="1"/>
</dbReference>
<dbReference type="AlphaFoldDB" id="A0A3S4DIU1"/>
<dbReference type="OrthoDB" id="37575at2"/>
<dbReference type="PANTHER" id="PTHR18964:SF149">
    <property type="entry name" value="BIFUNCTIONAL UDP-N-ACETYLGLUCOSAMINE 2-EPIMERASE_N-ACETYLMANNOSAMINE KINASE"/>
    <property type="match status" value="1"/>
</dbReference>
<reference evidence="2 3" key="1">
    <citation type="submission" date="2018-12" db="EMBL/GenBank/DDBJ databases">
        <authorList>
            <person name="Li F."/>
        </authorList>
    </citation>
    <scope>NUCLEOTIDE SEQUENCE [LARGE SCALE GENOMIC DNA]</scope>
    <source>
        <strain evidence="2 3">11W25H-1</strain>
    </source>
</reference>
<protein>
    <submittedName>
        <fullName evidence="2">ROK family protein</fullName>
    </submittedName>
</protein>
<dbReference type="Gene3D" id="3.30.420.40">
    <property type="match status" value="2"/>
</dbReference>
<dbReference type="Gene3D" id="1.10.10.10">
    <property type="entry name" value="Winged helix-like DNA-binding domain superfamily/Winged helix DNA-binding domain"/>
    <property type="match status" value="1"/>
</dbReference>
<organism evidence="2 3">
    <name type="scientific">Labedella phragmitis</name>
    <dbReference type="NCBI Taxonomy" id="2498849"/>
    <lineage>
        <taxon>Bacteria</taxon>
        <taxon>Bacillati</taxon>
        <taxon>Actinomycetota</taxon>
        <taxon>Actinomycetes</taxon>
        <taxon>Micrococcales</taxon>
        <taxon>Microbacteriaceae</taxon>
        <taxon>Labedella</taxon>
    </lineage>
</organism>
<dbReference type="SUPFAM" id="SSF46785">
    <property type="entry name" value="Winged helix' DNA-binding domain"/>
    <property type="match status" value="1"/>
</dbReference>
<dbReference type="InterPro" id="IPR000600">
    <property type="entry name" value="ROK"/>
</dbReference>
<sequence>MLIVEVKRGGDPILRRGAGGVEGVDAAILLAIMRTMSSRAATVAPRTANVGAVLDIAWSAAAFTATDVIQATGLARSTAIAVCDELIELGWLTELDDSRQSGAEYRKGRPARRYALRAEAGLLVGVDAGAHSVSTVVTDLRGAEVARSQRVVDPEAEAEERIAAIDAAIDEALRDGATVPVSDPEAADIESVDGMVAERTRVLCIAVGVPAPVDVNGASPDRDVFWQRMNPRLAERLTGRGCPVLVDNDANLAALAEGAVGAGVGAHSYIAIVAGERLGAGYVVDGHLVRGRGQAGELHLLSLVDGVGDPLGVGALLREWGRQARESGALAADSALAQVPADDIDAPTVFDAAAAGDPDALTLLDRMADRLARIGAILGGLLDVERIVFAGALAPSMPPLLDLTTAMLTTYMNADPPELVASALGADIVAQGAIASAMDHVRRNALGIDMAHTS</sequence>
<accession>A0A3S4DIU1</accession>
<proteinExistence type="inferred from homology"/>
<name>A0A3S4DIU1_9MICO</name>
<dbReference type="PANTHER" id="PTHR18964">
    <property type="entry name" value="ROK (REPRESSOR, ORF, KINASE) FAMILY"/>
    <property type="match status" value="1"/>
</dbReference>
<evidence type="ECO:0000313" key="3">
    <source>
        <dbReference type="Proteomes" id="UP000288547"/>
    </source>
</evidence>
<dbReference type="EMBL" id="RZNB01000001">
    <property type="protein sequence ID" value="RWZ52523.1"/>
    <property type="molecule type" value="Genomic_DNA"/>
</dbReference>
<comment type="caution">
    <text evidence="2">The sequence shown here is derived from an EMBL/GenBank/DDBJ whole genome shotgun (WGS) entry which is preliminary data.</text>
</comment>
<dbReference type="InterPro" id="IPR043129">
    <property type="entry name" value="ATPase_NBD"/>
</dbReference>
<dbReference type="Proteomes" id="UP000288547">
    <property type="component" value="Unassembled WGS sequence"/>
</dbReference>
<keyword evidence="3" id="KW-1185">Reference proteome</keyword>